<feature type="domain" description="FAS1" evidence="1">
    <location>
        <begin position="4256"/>
        <end position="4399"/>
    </location>
</feature>
<dbReference type="Pfam" id="PF00092">
    <property type="entry name" value="VWA"/>
    <property type="match status" value="22"/>
</dbReference>
<keyword evidence="3" id="KW-1185">Reference proteome</keyword>
<evidence type="ECO:0000313" key="3">
    <source>
        <dbReference type="Proteomes" id="UP001652625"/>
    </source>
</evidence>
<evidence type="ECO:0000259" key="1">
    <source>
        <dbReference type="PROSITE" id="PS50213"/>
    </source>
</evidence>
<evidence type="ECO:0000313" key="4">
    <source>
        <dbReference type="RefSeq" id="XP_065653364.1"/>
    </source>
</evidence>
<feature type="domain" description="VWFA" evidence="2">
    <location>
        <begin position="2495"/>
        <end position="2693"/>
    </location>
</feature>
<dbReference type="SUPFAM" id="SSF82153">
    <property type="entry name" value="FAS1 domain"/>
    <property type="match status" value="2"/>
</dbReference>
<dbReference type="SMART" id="SM00327">
    <property type="entry name" value="VWA"/>
    <property type="match status" value="22"/>
</dbReference>
<dbReference type="SMART" id="SM00554">
    <property type="entry name" value="FAS1"/>
    <property type="match status" value="2"/>
</dbReference>
<proteinExistence type="predicted"/>
<dbReference type="PROSITE" id="PS50234">
    <property type="entry name" value="VWFA"/>
    <property type="match status" value="12"/>
</dbReference>
<dbReference type="InterPro" id="IPR002035">
    <property type="entry name" value="VWF_A"/>
</dbReference>
<dbReference type="PROSITE" id="PS50213">
    <property type="entry name" value="FAS1"/>
    <property type="match status" value="2"/>
</dbReference>
<dbReference type="Pfam" id="PF02469">
    <property type="entry name" value="Fasciclin"/>
    <property type="match status" value="2"/>
</dbReference>
<feature type="domain" description="VWFA" evidence="2">
    <location>
        <begin position="2127"/>
        <end position="2325"/>
    </location>
</feature>
<feature type="domain" description="FAS1" evidence="1">
    <location>
        <begin position="4403"/>
        <end position="4528"/>
    </location>
</feature>
<dbReference type="InterPro" id="IPR050525">
    <property type="entry name" value="ECM_Assembly_Org"/>
</dbReference>
<feature type="domain" description="VWFA" evidence="2">
    <location>
        <begin position="3231"/>
        <end position="3429"/>
    </location>
</feature>
<sequence>MIHLWLIVGFPFLTNTIILKLNMLSFLNGQLKLNKEDATKSQTIASLGIQVESAICRIKVFCQITKNEVCSEGIVDIGFIMDSSGSLGKNYKNEKDLLKTLASLFSIKPNGSQAGVITFSFYTEHSIKLNQFSDQDSFDDAVDRIPLMGHTTRIDKGLRLAQKEMFKVENGGRPGVSKLLVLLTDGSQTQGKGVVDPAIIANEIRKEGIPIIAIGIGSDIDKTELAKIGGGEANTYSADTFEKLKESDFIQNLKKGVCVTALELPNESITDLDASTKLSRSFGMDIVFAMDTSSSSSKEILQKQKSLIRSLTKYLLPSSSNQLGLVTYSNKGHVNADLSSEFNVMILDEIENTDKRQNVDSGIRVASDMIFKPRNKDEKLKNRSKVLVLFVTGKQSINNPPFVTENYEKLLQDDNVQTLVIAFDESEDNFNKNLHGSNLLQYTQEKKTENSVKSYLMGLHENAEGRSFNTDVVFAMDLSSSSGDILQKQKRIVRSLTEYLLPSKSNELGLVTYSDIGNIDSELSPKFNSDILDKIENNGRKQNVAAAITVASENIFTKRNNDEKLKKKQRVLVLFVVGKPSSSYPPVVPERYGKLLEENNVKTIIIGLDDVGEDFNKNIPGSKLSKYSENGTANELKGFVQGLHDGAEGRAFNVDMVFAMDLSSSSDEILQKQKKAIRSLIEYHLPSKSNELGLITYSDVANVNSELTSKFSNDILDKIENNGRKQNVAAAITVASENIFTKRNNDEKLKKKHRVLVLFVVGKPSSSYPPVVPERYGKLLEENNVKTIIIGLDDVGEDFNKNIPGSKLSKYSENGTANELKGFVQGLHDGAEGRAFNVDMVFAMDLSSSSDEILQKQKKAIRSLIEYHLPSKSNELGLITYSDVANVNSELTSKFSNDILDKIENNGRKQNVAAAITVASEKIFTKRNNDEKLKKKQRVLVLFVVGKPSSSYPPVVPERYGKLLEENNVKTIIIGLDDVGEDFNKNIPGSKLSKYSENGTANELKGFVQGLHDGAEGRAFNVDMVFAMDLSSSSDEILQKQKKAIRSLIEYHLPSKSNELGLITYSDVANVNSELTSKFSNDILDKIENNGRKQNVAAAITVASENIFTKRNNDEKLKKKQRVLVLFVVGKPSSSYPPVVPERYGKLLEENNVKTIIIGLDDVGEDFNKNIPGSKLSKYSENGTANELKGFVQGLHDGAEGRAFNVDMVFAMDLSSSSDEILQKQKKAIRSLIEYHLPSKSNELGLITYSDVANVNSELTSKFSNDILDKIENNGRKQNVAAAITVASEKIFTKRNNDEKLKKKQRVLVLFVVGKPSSSYPPVVPERYGKLLEENNVKTIIIGLDDVGEDFNKNIPGSKLSKYSENGTANELKGFVQGLHDGAEGRAFNVDMVFAMDLSSSSDEILQKQKKAIRSLIEYHLPSKSNELGLITYSDVANVNSELTSKFSNDILDKIENNGRKQNVAAAITVASENIFTKRNNDEKLKKKQRVLVLFVVGKPSSSYPPVVPERYGKLLEENNVKTIIIGLDDVGEDFNKNIPGSKLSKYSENGTANELKGFVQGLHDGAEGRAFNVDMVFAMDLSSSSDEILQKQKKAIRSLIEYHLPSKSNELGLITYSDVANVNSELTSKFSNDILDKIENNGRKQNVAAAITVASEKIFTKRNNDEKLKKKQRVLVLFVVGKPSSSYPPVVPERYGKLLEENNVKTIIIGLDDVGEDFNKNIPGSKLSKYSENGTANELKGFVQGLHDGAEGRAFNVDMVFAMDLSSSSDEILQKQKKAIRSLIEYHLPSKSNELGLITYSDVANVNSELTSKFSNDILDKIENNGRKQNVAAAITVASEKIFTKRNNDEKLKKKQRVLVLFVVGKPSSSYPPVVPERYGKLLEENNVKTIIIGLDDVGEDFNKNIPGSKLSKYSENGTANELKGFVQGLHDGAEGRAFNVDMVFAMDLSSSSDEILQKQKKAIRSLIEYHLPSKSNELGLITYSDVANVNSELTSKFSNDILDKIENNGRKQNVAAAITVASEKIFTKRNNDEKLKKKQRVLVLFVVGKPSSSYPPVVPERYGKLLEENNVKTIIIGLDDVGEDFNKNIPGSKLSKYSENGTANELKGFVQGLHDGAEGRAFNVDMVFAMDLSSSSDEILQKQKKAIRSLIEYHLPSKSNELGLITYSDVANVNSELTSKFSNDILDKIENNGRKQNVAAAITVASEKIFTKRNNDEKLKKKQRVLVLFVVGKPSSSYPPVVPERYGKLLEENNVKTIIIGLDDVGEDFNKNIPGSKLSKYSENGTANELKGFVQGLHDGAEGRAFNVDMVFAMDLSSSSDEILQKQKKAIRSLIEYHLPSKSNELGLITYSDVANVNSELTSKFSNDILDKIENNGRKQNVAAAITVASEKIFTKRNNDEKLKKKQRVLVLFVVGKPSSSYPPVVPERYGKLLEENNVKTIIIGLDDVGEDFNKNIPGSKLSKYSENGTANELKGFVQGLHDGAEGRAFNVDMVFAMDLSSSSDEILQKQKKAIRSLIEYHLPSKSNELGLITYSDVANVNSELTSKFSNDILDKIENNGRKQNVAAAITVASEKIFTKRNNDEKLKKKQRVLVLFVVGKPSSSYPPVVPERYGKLLEENNVKTIIIGLDDVGEDFNKNIPGSKLSKYSENGTANELKGFVQGLHDGAEGRAFNVDMVFAMDLSSSSDEILQKQKKAIRSLIEYHLPSKSNELGLITYSDVANVNSELTSKFSNDILDKIENNGRKQNVAAAITVASEKIFTKRNNDEKLKKKQRVLVLFVVGKPSSSYPPVVPERYGKLLEENNVKTIIIGLDDVGEDFNKNIPGSKLSKYSENGTANELKGFVQGLHDGAEGRAFNVDMVFAMDLSSSSDEILQKQKKAIRSLIEYHLPSKSNELGLITYSDVANVNSELTSKFSNDILDKIENNGRKQNVAAAITVASEKIFTKRNNDEKLKKKQRVLVLFVVGKPSSSYPPVVPERYGKLLEENNVKTIIIGLDDVGEDFNKNIPGSKLSKYSENGTANELKGFVQGLHDGAEGRAFNVDMVFAMDLSSSSDEILQKQKKAIRSLIEYHLPSKSNELGLITYSDVANVNSELTSKFSNDILDKIENNGRKQNVAAAITVASEKIFTKRNNDEKLKKKQRVLVLFVVGKPSSSYPPVVPERYGKLLEENNVKTIIIGLDDVGEDFNKNIPGSKLSKYSENGTANELKGFVQGLHDGAEGRAFNVDMVFAMDLSSSSDEILQKQKKAIRSLIEYHLPSKSNELGLITYSDVANVNSELTSKFSNDILDKIENNGRKQNVAAAITVASEKIFTKRNNDEKLKKKQRVLVLFVVGKPSSSYPPVVPERYGKLLEENNVKTIIIGLDDVGEDFNKNIPGSKLSKYSENGTANELKGFVQGLHDGAEGRAFNVDMVFAMDLSSSSDEILQKQKKAIRSLIEYHLPSKSNELGLITYSDVANVNSELTSKFSNDILDKIENNGRKQNVAAAITVASEKIFTKRNNDEKLKKKQRVLVLFVVGKPSSSYPPVVPERYGKLLEENNVKTIIIGLDDVGEDFNKNIPGSKLSKYSENGTANELKGFVQGLHDGAEGRAFNVDMVFAMDLSSSSDEILQKQKKAIRSLIEYHLPSKSNELGLITYSDVANVNSELTSKFSNDILDKIENNGRKQNVAAAITVASEKIFTKRNNDEKLKKKQRVLVLFVVGKPSSSYPPVVPERYGKLLEENNVKTIIIGLDDVGEDFNKNIPGSKLSKYSENGTANELKGFVQGLHDGAEGRAFNVDMVFAMDLSSSSDEILQKQKKAIRSLIEYHLPSKSNELGLITYSDVANVNSELTSKFSNDILDKIENNGRKQNVAAAITVASEKIFTKRNNDEKLKKKQRVLVLFVVGKPSSSYPPVVPERYGKLLEENNVKTIIIGLDDVGEDFNKNIPGSKLSKYSENGTANELKGFVQGLHDGAEGRAFNVDMVFAMDLSSSSDEILQKQKKAIRSLIEYHLPSKSNELGLITYSDVANVNSELTSKFSNDILDKIENNGRKQNVAAAITVASENIFTKRNNDEKLKKKQRVLVLFVVGKPSSSYPPVVPERYGKLLEENNVKTIIIGLDDVGEDFNKNIPGSKLSKYSENGTANELKGFVQGLHDGGSSNISNINQSIHSSSNTTSGINQSTIKKGSNLTEGHCIKVNLHPLDKDIQIALNLLQSGMDKDWIVKFLQNTDSLEMILKYHKNLRHILSEFQPSLHRLGVFPEFDCKSKAVEKTLTSIFNYNEKANILSKARDIGGGKFVDMLWATGLANEILNSNEDITLIVPLSISNIPDSIDIKKNSACSLVQMLKYHMVVGKNYVTNLKNNDILKSMNNAAIIYFNKFDQLSTLSGSVINKIVLYNIEALGGVIHVVDNFMLPPDRDIISLLEKRNNFTIFAKALKESMLLSELKNSPHTYFVVDDTNINKGYISELNSSEKISNFVRRHTVPGLHFSHMLHNNAILTAVDGSTVKIHHGGDKITVNGFPISTLDLISHSGIVHVIDNPL</sequence>
<protein>
    <submittedName>
        <fullName evidence="4">Uncharacterized protein LOC136080518 isoform X1</fullName>
    </submittedName>
</protein>
<feature type="domain" description="VWFA" evidence="2">
    <location>
        <begin position="2863"/>
        <end position="3061"/>
    </location>
</feature>
<dbReference type="RefSeq" id="XP_065653364.1">
    <property type="nucleotide sequence ID" value="XM_065797292.1"/>
</dbReference>
<dbReference type="GeneID" id="136080518"/>
<feature type="domain" description="VWFA" evidence="2">
    <location>
        <begin position="3599"/>
        <end position="3797"/>
    </location>
</feature>
<gene>
    <name evidence="4" type="primary">LOC136080518</name>
</gene>
<dbReference type="CDD" id="cd00198">
    <property type="entry name" value="vWFA"/>
    <property type="match status" value="16"/>
</dbReference>
<name>A0ABM4BVX6_HYDVU</name>
<reference evidence="4" key="1">
    <citation type="submission" date="2025-08" db="UniProtKB">
        <authorList>
            <consortium name="RefSeq"/>
        </authorList>
    </citation>
    <scope>IDENTIFICATION</scope>
</reference>
<feature type="domain" description="VWFA" evidence="2">
    <location>
        <begin position="76"/>
        <end position="253"/>
    </location>
</feature>
<feature type="domain" description="VWFA" evidence="2">
    <location>
        <begin position="3967"/>
        <end position="4154"/>
    </location>
</feature>
<dbReference type="PANTHER" id="PTHR24020">
    <property type="entry name" value="COLLAGEN ALPHA"/>
    <property type="match status" value="1"/>
</dbReference>
<organism evidence="3 4">
    <name type="scientific">Hydra vulgaris</name>
    <name type="common">Hydra</name>
    <name type="synonym">Hydra attenuata</name>
    <dbReference type="NCBI Taxonomy" id="6087"/>
    <lineage>
        <taxon>Eukaryota</taxon>
        <taxon>Metazoa</taxon>
        <taxon>Cnidaria</taxon>
        <taxon>Hydrozoa</taxon>
        <taxon>Hydroidolina</taxon>
        <taxon>Anthoathecata</taxon>
        <taxon>Aplanulata</taxon>
        <taxon>Hydridae</taxon>
        <taxon>Hydra</taxon>
    </lineage>
</organism>
<dbReference type="InterPro" id="IPR000782">
    <property type="entry name" value="FAS1_domain"/>
</dbReference>
<dbReference type="Gene3D" id="3.40.50.410">
    <property type="entry name" value="von Willebrand factor, type A domain"/>
    <property type="match status" value="22"/>
</dbReference>
<dbReference type="Proteomes" id="UP001652625">
    <property type="component" value="Chromosome 05"/>
</dbReference>
<feature type="domain" description="VWFA" evidence="2">
    <location>
        <begin position="655"/>
        <end position="853"/>
    </location>
</feature>
<feature type="domain" description="VWFA" evidence="2">
    <location>
        <begin position="1391"/>
        <end position="1589"/>
    </location>
</feature>
<dbReference type="SUPFAM" id="SSF53300">
    <property type="entry name" value="vWA-like"/>
    <property type="match status" value="22"/>
</dbReference>
<dbReference type="InterPro" id="IPR036378">
    <property type="entry name" value="FAS1_dom_sf"/>
</dbReference>
<evidence type="ECO:0000259" key="2">
    <source>
        <dbReference type="PROSITE" id="PS50234"/>
    </source>
</evidence>
<accession>A0ABM4BVX6</accession>
<feature type="domain" description="VWFA" evidence="2">
    <location>
        <begin position="285"/>
        <end position="496"/>
    </location>
</feature>
<feature type="domain" description="VWFA" evidence="2">
    <location>
        <begin position="1759"/>
        <end position="1957"/>
    </location>
</feature>
<feature type="domain" description="VWFA" evidence="2">
    <location>
        <begin position="1023"/>
        <end position="1221"/>
    </location>
</feature>
<dbReference type="InterPro" id="IPR036465">
    <property type="entry name" value="vWFA_dom_sf"/>
</dbReference>
<dbReference type="Gene3D" id="2.30.180.10">
    <property type="entry name" value="FAS1 domain"/>
    <property type="match status" value="2"/>
</dbReference>
<dbReference type="PANTHER" id="PTHR24020:SF20">
    <property type="entry name" value="PH DOMAIN-CONTAINING PROTEIN"/>
    <property type="match status" value="1"/>
</dbReference>